<feature type="compositionally biased region" description="Polar residues" evidence="1">
    <location>
        <begin position="67"/>
        <end position="77"/>
    </location>
</feature>
<dbReference type="Proteomes" id="UP000054538">
    <property type="component" value="Unassembled WGS sequence"/>
</dbReference>
<protein>
    <submittedName>
        <fullName evidence="2">Uncharacterized protein</fullName>
    </submittedName>
</protein>
<feature type="compositionally biased region" description="Basic and acidic residues" evidence="1">
    <location>
        <begin position="78"/>
        <end position="89"/>
    </location>
</feature>
<organism evidence="2 3">
    <name type="scientific">Paxillus rubicundulus Ve08.2h10</name>
    <dbReference type="NCBI Taxonomy" id="930991"/>
    <lineage>
        <taxon>Eukaryota</taxon>
        <taxon>Fungi</taxon>
        <taxon>Dikarya</taxon>
        <taxon>Basidiomycota</taxon>
        <taxon>Agaricomycotina</taxon>
        <taxon>Agaricomycetes</taxon>
        <taxon>Agaricomycetidae</taxon>
        <taxon>Boletales</taxon>
        <taxon>Paxilineae</taxon>
        <taxon>Paxillaceae</taxon>
        <taxon>Paxillus</taxon>
    </lineage>
</organism>
<dbReference type="AlphaFoldDB" id="A0A0D0ED12"/>
<evidence type="ECO:0000313" key="2">
    <source>
        <dbReference type="EMBL" id="KIL00316.1"/>
    </source>
</evidence>
<accession>A0A0D0ED12</accession>
<evidence type="ECO:0000313" key="3">
    <source>
        <dbReference type="Proteomes" id="UP000054538"/>
    </source>
</evidence>
<keyword evidence="3" id="KW-1185">Reference proteome</keyword>
<reference evidence="2 3" key="1">
    <citation type="submission" date="2014-04" db="EMBL/GenBank/DDBJ databases">
        <authorList>
            <consortium name="DOE Joint Genome Institute"/>
            <person name="Kuo A."/>
            <person name="Kohler A."/>
            <person name="Jargeat P."/>
            <person name="Nagy L.G."/>
            <person name="Floudas D."/>
            <person name="Copeland A."/>
            <person name="Barry K.W."/>
            <person name="Cichocki N."/>
            <person name="Veneault-Fourrey C."/>
            <person name="LaButti K."/>
            <person name="Lindquist E.A."/>
            <person name="Lipzen A."/>
            <person name="Lundell T."/>
            <person name="Morin E."/>
            <person name="Murat C."/>
            <person name="Sun H."/>
            <person name="Tunlid A."/>
            <person name="Henrissat B."/>
            <person name="Grigoriev I.V."/>
            <person name="Hibbett D.S."/>
            <person name="Martin F."/>
            <person name="Nordberg H.P."/>
            <person name="Cantor M.N."/>
            <person name="Hua S.X."/>
        </authorList>
    </citation>
    <scope>NUCLEOTIDE SEQUENCE [LARGE SCALE GENOMIC DNA]</scope>
    <source>
        <strain evidence="2 3">Ve08.2h10</strain>
    </source>
</reference>
<sequence>MDIYAISLQRTRPIYQVPYAHFFTQIPQPIHRNSDMNAILSVDLTSIQSFPKKSIWMSTLDARNAQHDTNPSLQQDMTVHETDHHNPPA</sequence>
<dbReference type="OrthoDB" id="7392499at2759"/>
<gene>
    <name evidence="2" type="ORF">PAXRUDRAFT_130118</name>
</gene>
<dbReference type="EMBL" id="KN824836">
    <property type="protein sequence ID" value="KIL00316.1"/>
    <property type="molecule type" value="Genomic_DNA"/>
</dbReference>
<evidence type="ECO:0000256" key="1">
    <source>
        <dbReference type="SAM" id="MobiDB-lite"/>
    </source>
</evidence>
<proteinExistence type="predicted"/>
<name>A0A0D0ED12_9AGAM</name>
<feature type="region of interest" description="Disordered" evidence="1">
    <location>
        <begin position="66"/>
        <end position="89"/>
    </location>
</feature>
<dbReference type="InParanoid" id="A0A0D0ED12"/>
<reference evidence="3" key="2">
    <citation type="submission" date="2015-01" db="EMBL/GenBank/DDBJ databases">
        <title>Evolutionary Origins and Diversification of the Mycorrhizal Mutualists.</title>
        <authorList>
            <consortium name="DOE Joint Genome Institute"/>
            <consortium name="Mycorrhizal Genomics Consortium"/>
            <person name="Kohler A."/>
            <person name="Kuo A."/>
            <person name="Nagy L.G."/>
            <person name="Floudas D."/>
            <person name="Copeland A."/>
            <person name="Barry K.W."/>
            <person name="Cichocki N."/>
            <person name="Veneault-Fourrey C."/>
            <person name="LaButti K."/>
            <person name="Lindquist E.A."/>
            <person name="Lipzen A."/>
            <person name="Lundell T."/>
            <person name="Morin E."/>
            <person name="Murat C."/>
            <person name="Riley R."/>
            <person name="Ohm R."/>
            <person name="Sun H."/>
            <person name="Tunlid A."/>
            <person name="Henrissat B."/>
            <person name="Grigoriev I.V."/>
            <person name="Hibbett D.S."/>
            <person name="Martin F."/>
        </authorList>
    </citation>
    <scope>NUCLEOTIDE SEQUENCE [LARGE SCALE GENOMIC DNA]</scope>
    <source>
        <strain evidence="3">Ve08.2h10</strain>
    </source>
</reference>
<dbReference type="HOGENOM" id="CLU_2455388_0_0_1"/>